<proteinExistence type="predicted"/>
<dbReference type="PANTHER" id="PTHR34614:SF2">
    <property type="entry name" value="TRANSPOSASE IS4-LIKE DOMAIN-CONTAINING PROTEIN"/>
    <property type="match status" value="1"/>
</dbReference>
<dbReference type="EMBL" id="AMCI01000226">
    <property type="protein sequence ID" value="EJX10224.1"/>
    <property type="molecule type" value="Genomic_DNA"/>
</dbReference>
<accession>J9GQV5</accession>
<reference evidence="2" key="1">
    <citation type="journal article" date="2012" name="PLoS ONE">
        <title>Gene sets for utilization of primary and secondary nutrition supplies in the distal gut of endangered iberian lynx.</title>
        <authorList>
            <person name="Alcaide M."/>
            <person name="Messina E."/>
            <person name="Richter M."/>
            <person name="Bargiela R."/>
            <person name="Peplies J."/>
            <person name="Huws S.A."/>
            <person name="Newbold C.J."/>
            <person name="Golyshin P.N."/>
            <person name="Simon M.A."/>
            <person name="Lopez G."/>
            <person name="Yakimov M.M."/>
            <person name="Ferrer M."/>
        </authorList>
    </citation>
    <scope>NUCLEOTIDE SEQUENCE</scope>
</reference>
<comment type="caution">
    <text evidence="2">The sequence shown here is derived from an EMBL/GenBank/DDBJ whole genome shotgun (WGS) entry which is preliminary data.</text>
</comment>
<name>J9GQV5_9ZZZZ</name>
<feature type="domain" description="Transposase IS4-like" evidence="1">
    <location>
        <begin position="233"/>
        <end position="464"/>
    </location>
</feature>
<dbReference type="GO" id="GO:0006313">
    <property type="term" value="P:DNA transposition"/>
    <property type="evidence" value="ECO:0007669"/>
    <property type="project" value="InterPro"/>
</dbReference>
<sequence length="526" mass="59767">MNTTNARPTMTISYQTQGGYVYGTVCTVRREGKKVVKDYGASLGRLIDKDRLVFYTRERGLYVYDPINDAYLPPPDDVEPPKRKSRLKVPARVVSLTFGDVYLVDQFARSLQFYDVLSNAYADRIDSVKALMSFYILTPLSNRYAGDWLEHSFGRFLFPDARLSSSTTSKVLKYVGEPSRQRQFFADYFAWFKNTFQDSDLGNILIDSTGLPNSIHFSLTAVSNHNGDINNEVRLIYVVQQSTGMPIFFRAIPGNIIDVNTLKRTLLELKANGIDTNYAITDAGYLSEENIHAFYSSGVSFLVRLQPNRKLYKQLIAEHLPSIKTEGKLVKQRERLIRVKKVACCLNEKTTPKGRIVEKGYPAYAYVCVDEQRVALEQLDLIKKVAEGKVDVENYEKTLAEKGVFVLVSKRSIDPGKVIELYYTRQEIEQVFDLGKNYSGMLPLSIQTEETFRGHMVLTFMATILIKALMKRLSGTHYPIEPTLSNLAAHSCSVYDDYVITSEPNKLARQAYQAADIEYPVQVFIK</sequence>
<dbReference type="InterPro" id="IPR002559">
    <property type="entry name" value="Transposase_11"/>
</dbReference>
<organism evidence="2">
    <name type="scientific">gut metagenome</name>
    <dbReference type="NCBI Taxonomy" id="749906"/>
    <lineage>
        <taxon>unclassified sequences</taxon>
        <taxon>metagenomes</taxon>
        <taxon>organismal metagenomes</taxon>
    </lineage>
</organism>
<dbReference type="SUPFAM" id="SSF53098">
    <property type="entry name" value="Ribonuclease H-like"/>
    <property type="match status" value="1"/>
</dbReference>
<gene>
    <name evidence="2" type="ORF">EVA_01665</name>
</gene>
<dbReference type="GO" id="GO:0004803">
    <property type="term" value="F:transposase activity"/>
    <property type="evidence" value="ECO:0007669"/>
    <property type="project" value="InterPro"/>
</dbReference>
<evidence type="ECO:0000313" key="2">
    <source>
        <dbReference type="EMBL" id="EJX10224.1"/>
    </source>
</evidence>
<dbReference type="PANTHER" id="PTHR34614">
    <property type="match status" value="1"/>
</dbReference>
<dbReference type="GO" id="GO:0003677">
    <property type="term" value="F:DNA binding"/>
    <property type="evidence" value="ECO:0007669"/>
    <property type="project" value="InterPro"/>
</dbReference>
<protein>
    <submittedName>
        <fullName evidence="2">Transposase IS4 family protein</fullName>
    </submittedName>
</protein>
<dbReference type="InterPro" id="IPR012337">
    <property type="entry name" value="RNaseH-like_sf"/>
</dbReference>
<dbReference type="Pfam" id="PF01609">
    <property type="entry name" value="DDE_Tnp_1"/>
    <property type="match status" value="1"/>
</dbReference>
<evidence type="ECO:0000259" key="1">
    <source>
        <dbReference type="Pfam" id="PF01609"/>
    </source>
</evidence>
<dbReference type="AlphaFoldDB" id="J9GQV5"/>